<dbReference type="STRING" id="161355.PS9374_06481"/>
<gene>
    <name evidence="3" type="ORF">PS9374_06481</name>
</gene>
<feature type="domain" description="Pyridoxamine 5'-phosphate oxidase N-terminal" evidence="2">
    <location>
        <begin position="7"/>
        <end position="121"/>
    </location>
</feature>
<evidence type="ECO:0000256" key="1">
    <source>
        <dbReference type="ARBA" id="ARBA00023002"/>
    </source>
</evidence>
<dbReference type="GO" id="GO:0070967">
    <property type="term" value="F:coenzyme F420 binding"/>
    <property type="evidence" value="ECO:0007669"/>
    <property type="project" value="TreeGrafter"/>
</dbReference>
<dbReference type="GO" id="GO:0005829">
    <property type="term" value="C:cytosol"/>
    <property type="evidence" value="ECO:0007669"/>
    <property type="project" value="TreeGrafter"/>
</dbReference>
<dbReference type="EMBL" id="BDCX01000019">
    <property type="protein sequence ID" value="GAT70794.1"/>
    <property type="molecule type" value="Genomic_DNA"/>
</dbReference>
<dbReference type="PANTHER" id="PTHR35176:SF11">
    <property type="entry name" value="PYRIDOXAMINE 5'-PHOSPHATE OXIDASE FAMILY PROTEIN"/>
    <property type="match status" value="1"/>
</dbReference>
<dbReference type="AlphaFoldDB" id="A0A171DP07"/>
<sequence>MTSIRELAAEPYVSVTTYRRNGAAVATPVWAAPDGEALVIWTPVSAGKVKRIRNNPEVAVRACDVRGNARGEEVGGRAEIMSAEETERVRDLLTRKYGLQARLVILGSRLRRGGAGTVGIRITPAG</sequence>
<dbReference type="RefSeq" id="WP_068903353.1">
    <property type="nucleotide sequence ID" value="NZ_BDCX01000019.1"/>
</dbReference>
<protein>
    <submittedName>
        <fullName evidence="3">PPOX class F420-dependent enzyme</fullName>
    </submittedName>
</protein>
<reference evidence="3 4" key="1">
    <citation type="journal article" date="2016" name="Genome Announc.">
        <title>Draft Genome Sequence of Planomonospora sphaerica JCM9374, a Rare Actinomycete.</title>
        <authorList>
            <person name="Dohra H."/>
            <person name="Suzuki T."/>
            <person name="Inoue Y."/>
            <person name="Kodani S."/>
        </authorList>
    </citation>
    <scope>NUCLEOTIDE SEQUENCE [LARGE SCALE GENOMIC DNA]</scope>
    <source>
        <strain evidence="3 4">JCM 9374</strain>
    </source>
</reference>
<comment type="caution">
    <text evidence="3">The sequence shown here is derived from an EMBL/GenBank/DDBJ whole genome shotgun (WGS) entry which is preliminary data.</text>
</comment>
<organism evidence="3 4">
    <name type="scientific">Planomonospora sphaerica</name>
    <dbReference type="NCBI Taxonomy" id="161355"/>
    <lineage>
        <taxon>Bacteria</taxon>
        <taxon>Bacillati</taxon>
        <taxon>Actinomycetota</taxon>
        <taxon>Actinomycetes</taxon>
        <taxon>Streptosporangiales</taxon>
        <taxon>Streptosporangiaceae</taxon>
        <taxon>Planomonospora</taxon>
    </lineage>
</organism>
<evidence type="ECO:0000313" key="4">
    <source>
        <dbReference type="Proteomes" id="UP000077701"/>
    </source>
</evidence>
<name>A0A171DP07_9ACTN</name>
<dbReference type="OrthoDB" id="5738083at2"/>
<keyword evidence="4" id="KW-1185">Reference proteome</keyword>
<dbReference type="SUPFAM" id="SSF50475">
    <property type="entry name" value="FMN-binding split barrel"/>
    <property type="match status" value="1"/>
</dbReference>
<accession>A0A171DP07</accession>
<dbReference type="Gene3D" id="2.30.110.10">
    <property type="entry name" value="Electron Transport, Fmn-binding Protein, Chain A"/>
    <property type="match status" value="1"/>
</dbReference>
<dbReference type="InterPro" id="IPR011576">
    <property type="entry name" value="Pyridox_Oxase_N"/>
</dbReference>
<dbReference type="Proteomes" id="UP000077701">
    <property type="component" value="Unassembled WGS sequence"/>
</dbReference>
<dbReference type="InterPro" id="IPR052019">
    <property type="entry name" value="F420H2_bilvrd_red/Heme_oxyg"/>
</dbReference>
<evidence type="ECO:0000313" key="3">
    <source>
        <dbReference type="EMBL" id="GAT70794.1"/>
    </source>
</evidence>
<dbReference type="NCBIfam" id="TIGR03666">
    <property type="entry name" value="Rv2061_F420"/>
    <property type="match status" value="1"/>
</dbReference>
<dbReference type="InterPro" id="IPR012349">
    <property type="entry name" value="Split_barrel_FMN-bd"/>
</dbReference>
<keyword evidence="1" id="KW-0560">Oxidoreductase</keyword>
<dbReference type="PANTHER" id="PTHR35176">
    <property type="entry name" value="HEME OXYGENASE HI_0854-RELATED"/>
    <property type="match status" value="1"/>
</dbReference>
<proteinExistence type="predicted"/>
<dbReference type="InterPro" id="IPR019965">
    <property type="entry name" value="PPOX_F420-dep_Rv2061_put"/>
</dbReference>
<reference evidence="4" key="2">
    <citation type="submission" date="2016-04" db="EMBL/GenBank/DDBJ databases">
        <title>Planomonospora sphaerica JCM9374 whole genome shotgun sequence.</title>
        <authorList>
            <person name="Suzuki T."/>
            <person name="Dohra H."/>
            <person name="Kodani S."/>
        </authorList>
    </citation>
    <scope>NUCLEOTIDE SEQUENCE [LARGE SCALE GENOMIC DNA]</scope>
    <source>
        <strain evidence="4">JCM 9374</strain>
    </source>
</reference>
<dbReference type="Pfam" id="PF01243">
    <property type="entry name" value="PNPOx_N"/>
    <property type="match status" value="1"/>
</dbReference>
<dbReference type="GO" id="GO:0016627">
    <property type="term" value="F:oxidoreductase activity, acting on the CH-CH group of donors"/>
    <property type="evidence" value="ECO:0007669"/>
    <property type="project" value="TreeGrafter"/>
</dbReference>
<evidence type="ECO:0000259" key="2">
    <source>
        <dbReference type="Pfam" id="PF01243"/>
    </source>
</evidence>